<dbReference type="SMART" id="SM01382">
    <property type="entry name" value="Ribosomal_L2_C"/>
    <property type="match status" value="1"/>
</dbReference>
<evidence type="ECO:0000256" key="1">
    <source>
        <dbReference type="ARBA" id="ARBA00005636"/>
    </source>
</evidence>
<evidence type="ECO:0000259" key="5">
    <source>
        <dbReference type="SMART" id="SM01382"/>
    </source>
</evidence>
<feature type="region of interest" description="Disordered" evidence="4">
    <location>
        <begin position="228"/>
        <end position="261"/>
    </location>
</feature>
<dbReference type="InterPro" id="IPR012340">
    <property type="entry name" value="NA-bd_OB-fold"/>
</dbReference>
<reference evidence="7 8" key="1">
    <citation type="submission" date="2024-01" db="EMBL/GenBank/DDBJ databases">
        <title>Comparative genomics of Cryptococcus and Kwoniella reveals pathogenesis evolution and contrasting modes of karyotype evolution via chromosome fusion or intercentromeric recombination.</title>
        <authorList>
            <person name="Coelho M.A."/>
            <person name="David-Palma M."/>
            <person name="Shea T."/>
            <person name="Bowers K."/>
            <person name="McGinley-Smith S."/>
            <person name="Mohammad A.W."/>
            <person name="Gnirke A."/>
            <person name="Yurkov A.M."/>
            <person name="Nowrousian M."/>
            <person name="Sun S."/>
            <person name="Cuomo C.A."/>
            <person name="Heitman J."/>
        </authorList>
    </citation>
    <scope>NUCLEOTIDE SEQUENCE [LARGE SCALE GENOMIC DNA]</scope>
    <source>
        <strain evidence="7">CBS 11374</strain>
    </source>
</reference>
<dbReference type="Pfam" id="PF00181">
    <property type="entry name" value="Ribosomal_L2_N"/>
    <property type="match status" value="1"/>
</dbReference>
<dbReference type="PANTHER" id="PTHR13691">
    <property type="entry name" value="RIBOSOMAL PROTEIN L2"/>
    <property type="match status" value="1"/>
</dbReference>
<dbReference type="InterPro" id="IPR014722">
    <property type="entry name" value="Rib_uL2_dom2"/>
</dbReference>
<evidence type="ECO:0000256" key="4">
    <source>
        <dbReference type="SAM" id="MobiDB-lite"/>
    </source>
</evidence>
<evidence type="ECO:0008006" key="9">
    <source>
        <dbReference type="Google" id="ProtNLM"/>
    </source>
</evidence>
<dbReference type="Gene3D" id="4.10.950.10">
    <property type="entry name" value="Ribosomal protein L2, domain 3"/>
    <property type="match status" value="1"/>
</dbReference>
<accession>A0ABZ1D6F0</accession>
<dbReference type="EMBL" id="CP141889">
    <property type="protein sequence ID" value="WRT69625.1"/>
    <property type="molecule type" value="Genomic_DNA"/>
</dbReference>
<dbReference type="InterPro" id="IPR014726">
    <property type="entry name" value="Ribosomal_uL2_dom3"/>
</dbReference>
<dbReference type="GeneID" id="87958744"/>
<dbReference type="SMART" id="SM01383">
    <property type="entry name" value="Ribosomal_L2"/>
    <property type="match status" value="1"/>
</dbReference>
<dbReference type="RefSeq" id="XP_062794364.1">
    <property type="nucleotide sequence ID" value="XM_062938313.1"/>
</dbReference>
<dbReference type="InterPro" id="IPR008991">
    <property type="entry name" value="Translation_prot_SH3-like_sf"/>
</dbReference>
<keyword evidence="2" id="KW-0689">Ribosomal protein</keyword>
<feature type="region of interest" description="Disordered" evidence="4">
    <location>
        <begin position="102"/>
        <end position="122"/>
    </location>
</feature>
<dbReference type="PROSITE" id="PS00467">
    <property type="entry name" value="RIBOSOMAL_L2"/>
    <property type="match status" value="1"/>
</dbReference>
<keyword evidence="3" id="KW-0687">Ribonucleoprotein</keyword>
<dbReference type="Proteomes" id="UP001329825">
    <property type="component" value="Chromosome 9"/>
</dbReference>
<sequence>MTTLSRSVTVARTATATRSSLASTSRLIIARGYVTPSSTKKAEQQMMFGGPPPKRKDEGAVLKTYTGKGYPFIPSLRHVVYPYHPHLHKGGPLRELTIPLRRKGGRNNTGRIVNRHTGGGHKQRLRTIDFHRVQGGAHDVIRIEYDPGRSAHIALIKKRGTGTGTGTTNDLINADQAEDALSEENRGNKKSIQAVKAGWSYIISPEGLRAGDVVVSYRQGIPESVIKEFDNTAPSTSTSTSIDSTNTTEDLANGEDKVGATDTPEMRRALGLLRTVTLKPGNVLPLFLIPPGTQVHNLSLTTDGKMQLCRSAGTFAVIVSHQSAEGRAIGGAEVLTMGGGFDAQGKRLPKAGYVLVKMQSGEVRKLDPGCVASVGVVSNKEHQSRSLGKAGRSRWLGKRPHVRGVAMNAVDHPHGGGRGKQKGNKHPRSIYGLLQHVRTRRPKGKDGNKSVVTERPRGKQTAAKH</sequence>
<feature type="compositionally biased region" description="Basic residues" evidence="4">
    <location>
        <begin position="415"/>
        <end position="428"/>
    </location>
</feature>
<dbReference type="SUPFAM" id="SSF50104">
    <property type="entry name" value="Translation proteins SH3-like domain"/>
    <property type="match status" value="1"/>
</dbReference>
<evidence type="ECO:0000259" key="6">
    <source>
        <dbReference type="SMART" id="SM01383"/>
    </source>
</evidence>
<comment type="similarity">
    <text evidence="1">Belongs to the universal ribosomal protein uL2 family.</text>
</comment>
<evidence type="ECO:0000256" key="3">
    <source>
        <dbReference type="ARBA" id="ARBA00023274"/>
    </source>
</evidence>
<evidence type="ECO:0000256" key="2">
    <source>
        <dbReference type="ARBA" id="ARBA00022980"/>
    </source>
</evidence>
<evidence type="ECO:0000313" key="7">
    <source>
        <dbReference type="EMBL" id="WRT69625.1"/>
    </source>
</evidence>
<dbReference type="InterPro" id="IPR022669">
    <property type="entry name" value="Ribosomal_uL2_C"/>
</dbReference>
<dbReference type="Pfam" id="PF03947">
    <property type="entry name" value="Ribosomal_L2_C"/>
    <property type="match status" value="1"/>
</dbReference>
<dbReference type="Gene3D" id="2.40.50.140">
    <property type="entry name" value="Nucleic acid-binding proteins"/>
    <property type="match status" value="1"/>
</dbReference>
<feature type="region of interest" description="Disordered" evidence="4">
    <location>
        <begin position="407"/>
        <end position="465"/>
    </location>
</feature>
<feature type="compositionally biased region" description="Low complexity" evidence="4">
    <location>
        <begin position="232"/>
        <end position="248"/>
    </location>
</feature>
<keyword evidence="8" id="KW-1185">Reference proteome</keyword>
<feature type="domain" description="Large ribosomal subunit protein uL2 C-terminal" evidence="5">
    <location>
        <begin position="278"/>
        <end position="434"/>
    </location>
</feature>
<dbReference type="SUPFAM" id="SSF50249">
    <property type="entry name" value="Nucleic acid-binding proteins"/>
    <property type="match status" value="1"/>
</dbReference>
<dbReference type="InterPro" id="IPR022666">
    <property type="entry name" value="Ribosomal_uL2_RNA-bd_dom"/>
</dbReference>
<dbReference type="Gene3D" id="2.30.30.30">
    <property type="match status" value="1"/>
</dbReference>
<dbReference type="InterPro" id="IPR022671">
    <property type="entry name" value="Ribosomal_uL2_CS"/>
</dbReference>
<feature type="domain" description="Large ribosomal subunit protein uL2 RNA-binding" evidence="6">
    <location>
        <begin position="105"/>
        <end position="216"/>
    </location>
</feature>
<dbReference type="InterPro" id="IPR002171">
    <property type="entry name" value="Ribosomal_uL2"/>
</dbReference>
<name>A0ABZ1D6F0_9TREE</name>
<proteinExistence type="inferred from homology"/>
<gene>
    <name evidence="7" type="ORF">IL334_006614</name>
</gene>
<organism evidence="7 8">
    <name type="scientific">Kwoniella shivajii</name>
    <dbReference type="NCBI Taxonomy" id="564305"/>
    <lineage>
        <taxon>Eukaryota</taxon>
        <taxon>Fungi</taxon>
        <taxon>Dikarya</taxon>
        <taxon>Basidiomycota</taxon>
        <taxon>Agaricomycotina</taxon>
        <taxon>Tremellomycetes</taxon>
        <taxon>Tremellales</taxon>
        <taxon>Cryptococcaceae</taxon>
        <taxon>Kwoniella</taxon>
    </lineage>
</organism>
<dbReference type="PANTHER" id="PTHR13691:SF5">
    <property type="entry name" value="LARGE RIBOSOMAL SUBUNIT PROTEIN UL2M"/>
    <property type="match status" value="1"/>
</dbReference>
<protein>
    <recommendedName>
        <fullName evidence="9">50S small subunit ribosomal protein L2</fullName>
    </recommendedName>
</protein>
<evidence type="ECO:0000313" key="8">
    <source>
        <dbReference type="Proteomes" id="UP001329825"/>
    </source>
</evidence>
<feature type="compositionally biased region" description="Basic and acidic residues" evidence="4">
    <location>
        <begin position="444"/>
        <end position="457"/>
    </location>
</feature>